<accession>A0A1G8BUK3</accession>
<gene>
    <name evidence="2" type="ORF">SAMN05421869_102121</name>
</gene>
<dbReference type="OrthoDB" id="3412323at2"/>
<dbReference type="EMBL" id="FNDJ01000002">
    <property type="protein sequence ID" value="SDH36821.1"/>
    <property type="molecule type" value="Genomic_DNA"/>
</dbReference>
<dbReference type="AlphaFoldDB" id="A0A1G8BUK3"/>
<dbReference type="RefSeq" id="WP_090929379.1">
    <property type="nucleotide sequence ID" value="NZ_FNDJ01000002.1"/>
</dbReference>
<evidence type="ECO:0008006" key="4">
    <source>
        <dbReference type="Google" id="ProtNLM"/>
    </source>
</evidence>
<evidence type="ECO:0000256" key="1">
    <source>
        <dbReference type="SAM" id="MobiDB-lite"/>
    </source>
</evidence>
<organism evidence="2 3">
    <name type="scientific">Nonomuraea jiangxiensis</name>
    <dbReference type="NCBI Taxonomy" id="633440"/>
    <lineage>
        <taxon>Bacteria</taxon>
        <taxon>Bacillati</taxon>
        <taxon>Actinomycetota</taxon>
        <taxon>Actinomycetes</taxon>
        <taxon>Streptosporangiales</taxon>
        <taxon>Streptosporangiaceae</taxon>
        <taxon>Nonomuraea</taxon>
    </lineage>
</organism>
<evidence type="ECO:0000313" key="3">
    <source>
        <dbReference type="Proteomes" id="UP000199202"/>
    </source>
</evidence>
<feature type="region of interest" description="Disordered" evidence="1">
    <location>
        <begin position="262"/>
        <end position="307"/>
    </location>
</feature>
<keyword evidence="3" id="KW-1185">Reference proteome</keyword>
<sequence>MQVIIPGEPMRYGLRLVAYQPNGPRLGVLGQHLGFKAGMPHNDVSSLRLSYPAGAAGAEWLESPVEIALEYAAAGGWVESANGRFLRIKRGGDNTDQTGKRSYDCPGYAWMTRKLVLYPGGQPLVEGKRPFNAVSAGAILRTLVNEAHARGTLSHLAVDVTTERDSDGQFWDKALTLALEPGTDLMALLLNLAEQGVIDWQVSGRTLRVFNEGGELGRDLASGPGPVDLRLGRDVDQAPDDATLEDVSSAILIAGESSLSVEVTNRPRPRRGAGGRATRSKAELRTRGLRGCSRSTRWNGRRRSGYS</sequence>
<protein>
    <recommendedName>
        <fullName evidence="4">Phage late control gene D protein (GPD)</fullName>
    </recommendedName>
</protein>
<reference evidence="2 3" key="1">
    <citation type="submission" date="2016-10" db="EMBL/GenBank/DDBJ databases">
        <authorList>
            <person name="de Groot N.N."/>
        </authorList>
    </citation>
    <scope>NUCLEOTIDE SEQUENCE [LARGE SCALE GENOMIC DNA]</scope>
    <source>
        <strain evidence="2 3">CGMCC 4.6533</strain>
    </source>
</reference>
<dbReference type="Proteomes" id="UP000199202">
    <property type="component" value="Unassembled WGS sequence"/>
</dbReference>
<name>A0A1G8BUK3_9ACTN</name>
<evidence type="ECO:0000313" key="2">
    <source>
        <dbReference type="EMBL" id="SDH36821.1"/>
    </source>
</evidence>
<proteinExistence type="predicted"/>